<dbReference type="GO" id="GO:0004553">
    <property type="term" value="F:hydrolase activity, hydrolyzing O-glycosyl compounds"/>
    <property type="evidence" value="ECO:0007669"/>
    <property type="project" value="InterPro"/>
</dbReference>
<dbReference type="Proteomes" id="UP000015106">
    <property type="component" value="Chromosome 3"/>
</dbReference>
<feature type="compositionally biased region" description="Basic and acidic residues" evidence="5">
    <location>
        <begin position="247"/>
        <end position="259"/>
    </location>
</feature>
<organism evidence="7 8">
    <name type="scientific">Triticum urartu</name>
    <name type="common">Red wild einkorn</name>
    <name type="synonym">Crithodium urartu</name>
    <dbReference type="NCBI Taxonomy" id="4572"/>
    <lineage>
        <taxon>Eukaryota</taxon>
        <taxon>Viridiplantae</taxon>
        <taxon>Streptophyta</taxon>
        <taxon>Embryophyta</taxon>
        <taxon>Tracheophyta</taxon>
        <taxon>Spermatophyta</taxon>
        <taxon>Magnoliopsida</taxon>
        <taxon>Liliopsida</taxon>
        <taxon>Poales</taxon>
        <taxon>Poaceae</taxon>
        <taxon>BOP clade</taxon>
        <taxon>Pooideae</taxon>
        <taxon>Triticodae</taxon>
        <taxon>Triticeae</taxon>
        <taxon>Triticinae</taxon>
        <taxon>Triticum</taxon>
    </lineage>
</organism>
<accession>A0A8R7U0Q1</accession>
<evidence type="ECO:0000256" key="2">
    <source>
        <dbReference type="ARBA" id="ARBA00022801"/>
    </source>
</evidence>
<evidence type="ECO:0000256" key="5">
    <source>
        <dbReference type="SAM" id="MobiDB-lite"/>
    </source>
</evidence>
<feature type="region of interest" description="Disordered" evidence="5">
    <location>
        <begin position="240"/>
        <end position="297"/>
    </location>
</feature>
<feature type="compositionally biased region" description="Basic residues" evidence="5">
    <location>
        <begin position="142"/>
        <end position="154"/>
    </location>
</feature>
<evidence type="ECO:0000256" key="4">
    <source>
        <dbReference type="RuleBase" id="RU004335"/>
    </source>
</evidence>
<evidence type="ECO:0000256" key="1">
    <source>
        <dbReference type="ARBA" id="ARBA00008773"/>
    </source>
</evidence>
<dbReference type="Gene3D" id="3.20.20.80">
    <property type="entry name" value="Glycosidases"/>
    <property type="match status" value="1"/>
</dbReference>
<feature type="chain" id="PRO_5035878145" evidence="6">
    <location>
        <begin position="24"/>
        <end position="333"/>
    </location>
</feature>
<dbReference type="InterPro" id="IPR017853">
    <property type="entry name" value="GH"/>
</dbReference>
<sequence length="333" mass="35422">MLSLHMALLLGVIFASILTRAASVGVCYGMSANNLPPPSTVVGMLRNNGFNSVRLYAPDSYALAVLARIGIGVIVGAPNYVLHVPELAASTSAVATWVRANMATSRHTQISPSGTSQAHSGQRGRRGRHTVPCPSDGEHARRAGRGRAGRRRKGHDYDIAGHHRHARAAVGRRVRGRVQTVPAPRAAVPGVHRVAAPGQPVPILRLHVQGRRRHGRELHVVHGGGDGGAGRRVRVPEHVRRKRGRGARGDGAARGERRGRGGVGDRVAVGGRRGGVGGEREDVQPEPGEPCREGHASAAVEGGDVRVLHVQREPQAVAERETNIRRGQNKCMT</sequence>
<dbReference type="SUPFAM" id="SSF51445">
    <property type="entry name" value="(Trans)glycosidases"/>
    <property type="match status" value="1"/>
</dbReference>
<reference evidence="7" key="2">
    <citation type="submission" date="2018-03" db="EMBL/GenBank/DDBJ databases">
        <title>The Triticum urartu genome reveals the dynamic nature of wheat genome evolution.</title>
        <authorList>
            <person name="Ling H."/>
            <person name="Ma B."/>
            <person name="Shi X."/>
            <person name="Liu H."/>
            <person name="Dong L."/>
            <person name="Sun H."/>
            <person name="Cao Y."/>
            <person name="Gao Q."/>
            <person name="Zheng S."/>
            <person name="Li Y."/>
            <person name="Yu Y."/>
            <person name="Du H."/>
            <person name="Qi M."/>
            <person name="Li Y."/>
            <person name="Yu H."/>
            <person name="Cui Y."/>
            <person name="Wang N."/>
            <person name="Chen C."/>
            <person name="Wu H."/>
            <person name="Zhao Y."/>
            <person name="Zhang J."/>
            <person name="Li Y."/>
            <person name="Zhou W."/>
            <person name="Zhang B."/>
            <person name="Hu W."/>
            <person name="Eijk M."/>
            <person name="Tang J."/>
            <person name="Witsenboer H."/>
            <person name="Zhao S."/>
            <person name="Li Z."/>
            <person name="Zhang A."/>
            <person name="Wang D."/>
            <person name="Liang C."/>
        </authorList>
    </citation>
    <scope>NUCLEOTIDE SEQUENCE [LARGE SCALE GENOMIC DNA]</scope>
    <source>
        <strain evidence="7">cv. G1812</strain>
    </source>
</reference>
<evidence type="ECO:0000256" key="3">
    <source>
        <dbReference type="ARBA" id="ARBA00023295"/>
    </source>
</evidence>
<proteinExistence type="inferred from homology"/>
<dbReference type="Pfam" id="PF00332">
    <property type="entry name" value="Glyco_hydro_17"/>
    <property type="match status" value="1"/>
</dbReference>
<dbReference type="EnsemblPlants" id="TuG1812G0300005190.01.T01">
    <property type="protein sequence ID" value="TuG1812G0300005190.01.T01"/>
    <property type="gene ID" value="TuG1812G0300005190.01"/>
</dbReference>
<protein>
    <submittedName>
        <fullName evidence="7">Uncharacterized protein</fullName>
    </submittedName>
</protein>
<dbReference type="PANTHER" id="PTHR32227">
    <property type="entry name" value="GLUCAN ENDO-1,3-BETA-GLUCOSIDASE BG1-RELATED-RELATED"/>
    <property type="match status" value="1"/>
</dbReference>
<feature type="compositionally biased region" description="Basic and acidic residues" evidence="5">
    <location>
        <begin position="278"/>
        <end position="295"/>
    </location>
</feature>
<evidence type="ECO:0000256" key="6">
    <source>
        <dbReference type="SAM" id="SignalP"/>
    </source>
</evidence>
<feature type="compositionally biased region" description="Polar residues" evidence="5">
    <location>
        <begin position="105"/>
        <end position="120"/>
    </location>
</feature>
<keyword evidence="3" id="KW-0326">Glycosidase</keyword>
<feature type="region of interest" description="Disordered" evidence="5">
    <location>
        <begin position="105"/>
        <end position="156"/>
    </location>
</feature>
<keyword evidence="2" id="KW-0378">Hydrolase</keyword>
<dbReference type="Gramene" id="TuG1812G0300005190.01.T01">
    <property type="protein sequence ID" value="TuG1812G0300005190.01.T01"/>
    <property type="gene ID" value="TuG1812G0300005190.01"/>
</dbReference>
<keyword evidence="6" id="KW-0732">Signal</keyword>
<comment type="similarity">
    <text evidence="1 4">Belongs to the glycosyl hydrolase 17 family.</text>
</comment>
<keyword evidence="8" id="KW-1185">Reference proteome</keyword>
<name>A0A8R7U0Q1_TRIUA</name>
<dbReference type="AlphaFoldDB" id="A0A8R7U0Q1"/>
<dbReference type="GO" id="GO:0005975">
    <property type="term" value="P:carbohydrate metabolic process"/>
    <property type="evidence" value="ECO:0007669"/>
    <property type="project" value="InterPro"/>
</dbReference>
<evidence type="ECO:0000313" key="8">
    <source>
        <dbReference type="Proteomes" id="UP000015106"/>
    </source>
</evidence>
<feature type="signal peptide" evidence="6">
    <location>
        <begin position="1"/>
        <end position="23"/>
    </location>
</feature>
<evidence type="ECO:0000313" key="7">
    <source>
        <dbReference type="EnsemblPlants" id="TuG1812G0300005190.01.T01"/>
    </source>
</evidence>
<reference evidence="7" key="3">
    <citation type="submission" date="2022-06" db="UniProtKB">
        <authorList>
            <consortium name="EnsemblPlants"/>
        </authorList>
    </citation>
    <scope>IDENTIFICATION</scope>
</reference>
<reference evidence="8" key="1">
    <citation type="journal article" date="2013" name="Nature">
        <title>Draft genome of the wheat A-genome progenitor Triticum urartu.</title>
        <authorList>
            <person name="Ling H.Q."/>
            <person name="Zhao S."/>
            <person name="Liu D."/>
            <person name="Wang J."/>
            <person name="Sun H."/>
            <person name="Zhang C."/>
            <person name="Fan H."/>
            <person name="Li D."/>
            <person name="Dong L."/>
            <person name="Tao Y."/>
            <person name="Gao C."/>
            <person name="Wu H."/>
            <person name="Li Y."/>
            <person name="Cui Y."/>
            <person name="Guo X."/>
            <person name="Zheng S."/>
            <person name="Wang B."/>
            <person name="Yu K."/>
            <person name="Liang Q."/>
            <person name="Yang W."/>
            <person name="Lou X."/>
            <person name="Chen J."/>
            <person name="Feng M."/>
            <person name="Jian J."/>
            <person name="Zhang X."/>
            <person name="Luo G."/>
            <person name="Jiang Y."/>
            <person name="Liu J."/>
            <person name="Wang Z."/>
            <person name="Sha Y."/>
            <person name="Zhang B."/>
            <person name="Wu H."/>
            <person name="Tang D."/>
            <person name="Shen Q."/>
            <person name="Xue P."/>
            <person name="Zou S."/>
            <person name="Wang X."/>
            <person name="Liu X."/>
            <person name="Wang F."/>
            <person name="Yang Y."/>
            <person name="An X."/>
            <person name="Dong Z."/>
            <person name="Zhang K."/>
            <person name="Zhang X."/>
            <person name="Luo M.C."/>
            <person name="Dvorak J."/>
            <person name="Tong Y."/>
            <person name="Wang J."/>
            <person name="Yang H."/>
            <person name="Li Z."/>
            <person name="Wang D."/>
            <person name="Zhang A."/>
            <person name="Wang J."/>
        </authorList>
    </citation>
    <scope>NUCLEOTIDE SEQUENCE</scope>
    <source>
        <strain evidence="8">cv. G1812</strain>
    </source>
</reference>
<dbReference type="InterPro" id="IPR000490">
    <property type="entry name" value="Glyco_hydro_17"/>
</dbReference>
<dbReference type="InterPro" id="IPR044965">
    <property type="entry name" value="Glyco_hydro_17_plant"/>
</dbReference>